<dbReference type="InterPro" id="IPR013783">
    <property type="entry name" value="Ig-like_fold"/>
</dbReference>
<evidence type="ECO:0000256" key="1">
    <source>
        <dbReference type="ARBA" id="ARBA00004191"/>
    </source>
</evidence>
<feature type="signal peptide" evidence="9">
    <location>
        <begin position="1"/>
        <end position="25"/>
    </location>
</feature>
<comment type="subcellular location">
    <subcellularLocation>
        <location evidence="1">Secreted</location>
        <location evidence="1">Cell wall</location>
    </subcellularLocation>
</comment>
<feature type="compositionally biased region" description="Polar residues" evidence="7">
    <location>
        <begin position="217"/>
        <end position="242"/>
    </location>
</feature>
<dbReference type="InterPro" id="IPR019931">
    <property type="entry name" value="LPXTG_anchor"/>
</dbReference>
<keyword evidence="8" id="KW-1133">Transmembrane helix</keyword>
<dbReference type="PANTHER" id="PTHR36108">
    <property type="entry name" value="COLOSSIN-B-RELATED"/>
    <property type="match status" value="1"/>
</dbReference>
<feature type="domain" description="Collagen binding" evidence="11">
    <location>
        <begin position="419"/>
        <end position="549"/>
    </location>
</feature>
<feature type="transmembrane region" description="Helical" evidence="8">
    <location>
        <begin position="1761"/>
        <end position="1780"/>
    </location>
</feature>
<protein>
    <recommendedName>
        <fullName evidence="15">LPXTG cell wall anchor domain-containing protein</fullName>
    </recommendedName>
</protein>
<evidence type="ECO:0000256" key="9">
    <source>
        <dbReference type="SAM" id="SignalP"/>
    </source>
</evidence>
<evidence type="ECO:0000313" key="14">
    <source>
        <dbReference type="Proteomes" id="UP000252797"/>
    </source>
</evidence>
<name>A0A367CFN7_9ENTE</name>
<sequence length="1787" mass="197952">MKKFVYSMMLFSLLGNFFTPIVATAMENGEGVSTTASEKTINSTSGDTPKTLQTESVPPTKESSSTEESIPVENHLQFDQASEFVGTAEKNELALNLVGNITSSTENNQAITFEMAKLFVLKDAKDEEKNILNDQKEIIGKYTVDTTKNGTQFTLDFNKLSKGDNRFRLVLLGTNTRGPNRTVDFYQKDKKIFQLNLPKETESTTQTIETKETSTENSQSDTQTTATTERTKNASSNQSKNVNKAVLSPETKSEDAGSTQDSKQMDELFEKYAPGDNFVKKIKLTTETNPATIDSVVVFQLDFEIPDTVRTEMMPGDYYEMDFPQGLEIRDPSPKGDLLDKNKNSYGTYEFDANTQKLRIVFTKQDNMEFLPASSGSVSADVHFDKKKITQPGETTITYPSKTNIPPATFIIKPSSGASLSKAGHPDRVNSPDKVIWDIDFNKDYSDLSKPLIREHFPDQLVFDKQEKGTVSVYPLNLDFDGNVVGVDTIPLDPKQYTVENDGSIQFNMAIQQPYRIVYTTMIKDSVKPSDGGKLTIRNNVELTTDTTNLQASASVDLTYEKALEKVKTDYDPVEQVYSWLIRYNYGQKELTADNVISDTYSANMDVDPDSFAIYQVNFDSDGTPVNGAPIDPSAYTIDTTNNPFKVTFKNNVQAEKAINITYKTKVNKIVTDNSGIKITNQARTENLSSSAEVQANPTQQVIIKNKPTLDVGRKSAHYVVDINKNKYELENALFTDTMSYTDEGYVIFPTKVKVPDKQSDYGVIIRDVSENDHILTGAVQFLDVHGNVLNMIGDETTADYVLSVHLTESQKGYTDFKIKFQNSYAKTRHQFQMEYYVSYNQFNEEFEDPNTSINYANTIKVNFDNNGESYEASSSAEFKTNTQETQQGMKFGSYDPATKEFTWTIVTNYNNLGVSRIYFHDPITGNQVYEPNSLEVTRGTINHNGQFQATTSDPYKGNQVGKNYLKVTDPAPTSENQGTLTIDLGTDEEYIQGWNVTGAPMVFQIQFKTSLKNQIVYDQSTYSNVANIDVKGIKQDLPASVSVAFGGQSILKDGKYNAQTGKVDWQLVINPNQSWLSNVKVEDKPSANQFIKASSFKLYTGKYSGTGSSITVEPDQPVPTNQYKVQIDTDSTVGQQTFTVDMSGIKEKKDPNHENEFLNGVIEKPYVLVYETEPNFTSKTETVTNDAIISSEGAELPGKDTKKDVQVTIQESDGLAYGTKGKIIVQKENGQGGVVPNAVLQLLRKNTKTNQSDIIYQVTTDKQGMAIFGNLIATSPIYEYSVKEIEAPEGYTISPELLVGKKVSINTDSTPLTTLIKNEPIKLIFNKTDGEGKPLSGGLFSLLKNKGTKEAPNYVSVQTFAARERGVDLSGLSDGQYQISESMAPEGYQINQTPIDFEVKKNADNTRNVFVNDQVVPDGVLTLKNYQGSAVLKKTDEAGKTLAGAQFNLQHAKLNTGDFSDYGNQKSYITDNNGQLNLTGLAPGKYKLKESKAPEGYYLNTEEIAFEIPQIATGNEAPIQLNDGKALINYQGTATVTKKSESGELLRDAIFEVQTSSGKTVQTNLVTDENGKVTAKNLAPGAYQFVETKAPNGYMLNTQPLPFTIDTTSVGKPAAVTANFVNYQGGVELIKIDAEDSNKYLANAEFQLLDSKETVLRKELKTNGEGKLALNDLAPGKYFFKETKAPEGYQLSDKLVGFTIPTKHNGKPKQMEIVVKNSANTPSRTTQSTKPDQSIKPDQSTKHQQSGKGYYPKTGETKSMIMIIGGVILVLFIIGATYLRRKQHEK</sequence>
<dbReference type="InterPro" id="IPR011252">
    <property type="entry name" value="Fibrogen-bd_dom1"/>
</dbReference>
<dbReference type="InterPro" id="IPR008966">
    <property type="entry name" value="Adhesion_dom_sf"/>
</dbReference>
<feature type="region of interest" description="Disordered" evidence="7">
    <location>
        <begin position="33"/>
        <end position="73"/>
    </location>
</feature>
<evidence type="ECO:0000256" key="3">
    <source>
        <dbReference type="ARBA" id="ARBA00022512"/>
    </source>
</evidence>
<evidence type="ECO:0000259" key="11">
    <source>
        <dbReference type="Pfam" id="PF05737"/>
    </source>
</evidence>
<evidence type="ECO:0000259" key="12">
    <source>
        <dbReference type="Pfam" id="PF17802"/>
    </source>
</evidence>
<evidence type="ECO:0000256" key="7">
    <source>
        <dbReference type="SAM" id="MobiDB-lite"/>
    </source>
</evidence>
<dbReference type="RefSeq" id="WP_113845483.1">
    <property type="nucleotide sequence ID" value="NZ_LEPB01000004.1"/>
</dbReference>
<dbReference type="SUPFAM" id="SSF49478">
    <property type="entry name" value="Cna protein B-type domain"/>
    <property type="match status" value="3"/>
</dbReference>
<dbReference type="NCBIfam" id="TIGR01167">
    <property type="entry name" value="LPXTG_anchor"/>
    <property type="match status" value="1"/>
</dbReference>
<dbReference type="Gene3D" id="2.60.40.740">
    <property type="match status" value="4"/>
</dbReference>
<feature type="domain" description="Collagen binding" evidence="11">
    <location>
        <begin position="1049"/>
        <end position="1193"/>
    </location>
</feature>
<feature type="compositionally biased region" description="Polar residues" evidence="7">
    <location>
        <begin position="1720"/>
        <end position="1733"/>
    </location>
</feature>
<gene>
    <name evidence="13" type="ORF">EA71_01174</name>
</gene>
<feature type="compositionally biased region" description="Polar residues" evidence="7">
    <location>
        <begin position="33"/>
        <end position="53"/>
    </location>
</feature>
<proteinExistence type="inferred from homology"/>
<feature type="domain" description="SpaA-like prealbumin fold" evidence="12">
    <location>
        <begin position="1430"/>
        <end position="1511"/>
    </location>
</feature>
<feature type="region of interest" description="Disordered" evidence="7">
    <location>
        <begin position="1720"/>
        <end position="1753"/>
    </location>
</feature>
<dbReference type="Gene3D" id="2.60.40.1280">
    <property type="match status" value="1"/>
</dbReference>
<keyword evidence="8" id="KW-0812">Transmembrane</keyword>
<dbReference type="Pfam" id="PF05737">
    <property type="entry name" value="Collagen_bind"/>
    <property type="match status" value="3"/>
</dbReference>
<dbReference type="Pfam" id="PF17802">
    <property type="entry name" value="SpaA"/>
    <property type="match status" value="5"/>
</dbReference>
<evidence type="ECO:0000256" key="4">
    <source>
        <dbReference type="ARBA" id="ARBA00022525"/>
    </source>
</evidence>
<evidence type="ECO:0000256" key="5">
    <source>
        <dbReference type="ARBA" id="ARBA00022729"/>
    </source>
</evidence>
<feature type="domain" description="Gram-positive cocci surface proteins LPxTG" evidence="10">
    <location>
        <begin position="1745"/>
        <end position="1784"/>
    </location>
</feature>
<keyword evidence="6" id="KW-0572">Peptidoglycan-anchor</keyword>
<dbReference type="GO" id="GO:0007155">
    <property type="term" value="P:cell adhesion"/>
    <property type="evidence" value="ECO:0007669"/>
    <property type="project" value="InterPro"/>
</dbReference>
<dbReference type="SUPFAM" id="SSF49401">
    <property type="entry name" value="Bacterial adhesins"/>
    <property type="match status" value="5"/>
</dbReference>
<evidence type="ECO:0000259" key="10">
    <source>
        <dbReference type="Pfam" id="PF00746"/>
    </source>
</evidence>
<dbReference type="EMBL" id="LEPB01000004">
    <property type="protein sequence ID" value="RCA10423.1"/>
    <property type="molecule type" value="Genomic_DNA"/>
</dbReference>
<feature type="compositionally biased region" description="Low complexity" evidence="7">
    <location>
        <begin position="54"/>
        <end position="71"/>
    </location>
</feature>
<feature type="domain" description="SpaA-like prealbumin fold" evidence="12">
    <location>
        <begin position="1627"/>
        <end position="1705"/>
    </location>
</feature>
<keyword evidence="5 9" id="KW-0732">Signal</keyword>
<feature type="chain" id="PRO_5016759726" description="LPXTG cell wall anchor domain-containing protein" evidence="9">
    <location>
        <begin position="26"/>
        <end position="1787"/>
    </location>
</feature>
<dbReference type="Gene3D" id="2.60.40.10">
    <property type="entry name" value="Immunoglobulins"/>
    <property type="match status" value="5"/>
</dbReference>
<evidence type="ECO:0000256" key="8">
    <source>
        <dbReference type="SAM" id="Phobius"/>
    </source>
</evidence>
<accession>A0A367CFN7</accession>
<keyword evidence="4" id="KW-0964">Secreted</keyword>
<keyword evidence="3" id="KW-0134">Cell wall</keyword>
<keyword evidence="8" id="KW-0472">Membrane</keyword>
<evidence type="ECO:0008006" key="15">
    <source>
        <dbReference type="Google" id="ProtNLM"/>
    </source>
</evidence>
<feature type="domain" description="SpaA-like prealbumin fold" evidence="12">
    <location>
        <begin position="1534"/>
        <end position="1610"/>
    </location>
</feature>
<dbReference type="GO" id="GO:0005518">
    <property type="term" value="F:collagen binding"/>
    <property type="evidence" value="ECO:0007669"/>
    <property type="project" value="InterPro"/>
</dbReference>
<dbReference type="Proteomes" id="UP000252797">
    <property type="component" value="Unassembled WGS sequence"/>
</dbReference>
<feature type="domain" description="Collagen binding" evidence="11">
    <location>
        <begin position="578"/>
        <end position="670"/>
    </location>
</feature>
<evidence type="ECO:0000256" key="6">
    <source>
        <dbReference type="ARBA" id="ARBA00023088"/>
    </source>
</evidence>
<comment type="similarity">
    <text evidence="2">Belongs to the serine-aspartate repeat-containing protein (SDr) family.</text>
</comment>
<comment type="caution">
    <text evidence="13">The sequence shown here is derived from an EMBL/GenBank/DDBJ whole genome shotgun (WGS) entry which is preliminary data.</text>
</comment>
<dbReference type="InterPro" id="IPR041033">
    <property type="entry name" value="SpaA_PFL_dom_1"/>
</dbReference>
<organism evidence="13 14">
    <name type="scientific">Enterococcus durans</name>
    <dbReference type="NCBI Taxonomy" id="53345"/>
    <lineage>
        <taxon>Bacteria</taxon>
        <taxon>Bacillati</taxon>
        <taxon>Bacillota</taxon>
        <taxon>Bacilli</taxon>
        <taxon>Lactobacillales</taxon>
        <taxon>Enterococcaceae</taxon>
        <taxon>Enterococcus</taxon>
    </lineage>
</organism>
<feature type="region of interest" description="Disordered" evidence="7">
    <location>
        <begin position="197"/>
        <end position="262"/>
    </location>
</feature>
<dbReference type="InterPro" id="IPR008456">
    <property type="entry name" value="Collagen-bd_dom"/>
</dbReference>
<feature type="domain" description="SpaA-like prealbumin fold" evidence="12">
    <location>
        <begin position="1222"/>
        <end position="1317"/>
    </location>
</feature>
<dbReference type="Pfam" id="PF00746">
    <property type="entry name" value="Gram_pos_anchor"/>
    <property type="match status" value="1"/>
</dbReference>
<feature type="domain" description="SpaA-like prealbumin fold" evidence="12">
    <location>
        <begin position="1324"/>
        <end position="1409"/>
    </location>
</feature>
<dbReference type="PANTHER" id="PTHR36108:SF13">
    <property type="entry name" value="COLOSSIN-B-RELATED"/>
    <property type="match status" value="1"/>
</dbReference>
<evidence type="ECO:0000313" key="13">
    <source>
        <dbReference type="EMBL" id="RCA10423.1"/>
    </source>
</evidence>
<evidence type="ECO:0000256" key="2">
    <source>
        <dbReference type="ARBA" id="ARBA00007257"/>
    </source>
</evidence>
<reference evidence="13 14" key="1">
    <citation type="submission" date="2015-06" db="EMBL/GenBank/DDBJ databases">
        <title>The Genome Sequence of Enterococcus durans 4EA1.</title>
        <authorList>
            <consortium name="The Broad Institute Genomics Platform"/>
            <consortium name="The Broad Institute Genome Sequencing Center for Infectious Disease"/>
            <person name="Earl A.M."/>
            <person name="Van Tyne D."/>
            <person name="Lebreton F."/>
            <person name="Saavedra J.T."/>
            <person name="Gilmore M.S."/>
            <person name="Manson Mcguire A."/>
            <person name="Clock S."/>
            <person name="Crupain M."/>
            <person name="Rangan U."/>
            <person name="Young S."/>
            <person name="Abouelleil A."/>
            <person name="Cao P."/>
            <person name="Chapman S.B."/>
            <person name="Griggs A."/>
            <person name="Priest M."/>
            <person name="Shea T."/>
            <person name="Wortman J."/>
            <person name="Nusbaum C."/>
            <person name="Birren B."/>
        </authorList>
    </citation>
    <scope>NUCLEOTIDE SEQUENCE [LARGE SCALE GENOMIC DNA]</scope>
    <source>
        <strain evidence="13 14">4EA1</strain>
    </source>
</reference>